<sequence>MATPPSFPFARPKTWEPPTEYARLRATEPVSRVELWDGTHPWLIVKHKDVTSVLIDERLSKERTRPGFPEMSAGGREAAKNKPTFVDMDPPQHMQQRSMVESLFAYEAISKLRPHIQKTVDTLLDAMIKGGCEKPVDLIEKFALPVPSYIIYGILGVPFEDLEFLTQQNAIRSNGSATATEASNANTTLLDYIGKLVDKRTQQPEEDLISRLVTEQVKPGNIDRSDAVQIAFLMLVAGNATMVNMINLGVVTLLQHPSQLSKLKQNPTLSPAFVSELCRYHTGSAMATRRVAKVDITLAGHDIRAGDGIIAATQSASRDEDIFSDPEIFDLMRFVPKEEGGRGEDWFKAMGYGWGEHRCVAEPLARAELEVVFATLFQRLPDLKLAVPFEEIKWTPPKKDVGITELPVNW</sequence>
<reference evidence="1" key="1">
    <citation type="journal article" date="2020" name="Stud. Mycol.">
        <title>101 Dothideomycetes genomes: a test case for predicting lifestyles and emergence of pathogens.</title>
        <authorList>
            <person name="Haridas S."/>
            <person name="Albert R."/>
            <person name="Binder M."/>
            <person name="Bloem J."/>
            <person name="Labutti K."/>
            <person name="Salamov A."/>
            <person name="Andreopoulos B."/>
            <person name="Baker S."/>
            <person name="Barry K."/>
            <person name="Bills G."/>
            <person name="Bluhm B."/>
            <person name="Cannon C."/>
            <person name="Castanera R."/>
            <person name="Culley D."/>
            <person name="Daum C."/>
            <person name="Ezra D."/>
            <person name="Gonzalez J."/>
            <person name="Henrissat B."/>
            <person name="Kuo A."/>
            <person name="Liang C."/>
            <person name="Lipzen A."/>
            <person name="Lutzoni F."/>
            <person name="Magnuson J."/>
            <person name="Mondo S."/>
            <person name="Nolan M."/>
            <person name="Ohm R."/>
            <person name="Pangilinan J."/>
            <person name="Park H.-J."/>
            <person name="Ramirez L."/>
            <person name="Alfaro M."/>
            <person name="Sun H."/>
            <person name="Tritt A."/>
            <person name="Yoshinaga Y."/>
            <person name="Zwiers L.-H."/>
            <person name="Turgeon B."/>
            <person name="Goodwin S."/>
            <person name="Spatafora J."/>
            <person name="Crous P."/>
            <person name="Grigoriev I."/>
        </authorList>
    </citation>
    <scope>NUCLEOTIDE SEQUENCE</scope>
    <source>
        <strain evidence="1">ATCC 200398</strain>
    </source>
</reference>
<proteinExistence type="predicted"/>
<evidence type="ECO:0000313" key="1">
    <source>
        <dbReference type="EMBL" id="KAF2475509.1"/>
    </source>
</evidence>
<keyword evidence="2" id="KW-1185">Reference proteome</keyword>
<evidence type="ECO:0000313" key="2">
    <source>
        <dbReference type="Proteomes" id="UP000799755"/>
    </source>
</evidence>
<organism evidence="1 2">
    <name type="scientific">Lindgomyces ingoldianus</name>
    <dbReference type="NCBI Taxonomy" id="673940"/>
    <lineage>
        <taxon>Eukaryota</taxon>
        <taxon>Fungi</taxon>
        <taxon>Dikarya</taxon>
        <taxon>Ascomycota</taxon>
        <taxon>Pezizomycotina</taxon>
        <taxon>Dothideomycetes</taxon>
        <taxon>Pleosporomycetidae</taxon>
        <taxon>Pleosporales</taxon>
        <taxon>Lindgomycetaceae</taxon>
        <taxon>Lindgomyces</taxon>
    </lineage>
</organism>
<name>A0ACB6R8D1_9PLEO</name>
<gene>
    <name evidence="1" type="ORF">BDR25DRAFT_331893</name>
</gene>
<protein>
    <submittedName>
        <fullName evidence="1">Cytochrome P450 55A3</fullName>
    </submittedName>
</protein>
<accession>A0ACB6R8D1</accession>
<comment type="caution">
    <text evidence="1">The sequence shown here is derived from an EMBL/GenBank/DDBJ whole genome shotgun (WGS) entry which is preliminary data.</text>
</comment>
<dbReference type="Proteomes" id="UP000799755">
    <property type="component" value="Unassembled WGS sequence"/>
</dbReference>
<dbReference type="EMBL" id="MU003496">
    <property type="protein sequence ID" value="KAF2475509.1"/>
    <property type="molecule type" value="Genomic_DNA"/>
</dbReference>